<feature type="compositionally biased region" description="Low complexity" evidence="1">
    <location>
        <begin position="128"/>
        <end position="141"/>
    </location>
</feature>
<name>A0ABS4W4S9_9PSEU</name>
<dbReference type="Gene3D" id="2.60.40.10">
    <property type="entry name" value="Immunoglobulins"/>
    <property type="match status" value="1"/>
</dbReference>
<feature type="compositionally biased region" description="Low complexity" evidence="1">
    <location>
        <begin position="608"/>
        <end position="621"/>
    </location>
</feature>
<evidence type="ECO:0000256" key="1">
    <source>
        <dbReference type="SAM" id="MobiDB-lite"/>
    </source>
</evidence>
<feature type="compositionally biased region" description="Low complexity" evidence="1">
    <location>
        <begin position="470"/>
        <end position="501"/>
    </location>
</feature>
<organism evidence="2 3">
    <name type="scientific">Pseudonocardia parietis</name>
    <dbReference type="NCBI Taxonomy" id="570936"/>
    <lineage>
        <taxon>Bacteria</taxon>
        <taxon>Bacillati</taxon>
        <taxon>Actinomycetota</taxon>
        <taxon>Actinomycetes</taxon>
        <taxon>Pseudonocardiales</taxon>
        <taxon>Pseudonocardiaceae</taxon>
        <taxon>Pseudonocardia</taxon>
    </lineage>
</organism>
<feature type="compositionally biased region" description="Low complexity" evidence="1">
    <location>
        <begin position="748"/>
        <end position="762"/>
    </location>
</feature>
<keyword evidence="3" id="KW-1185">Reference proteome</keyword>
<feature type="compositionally biased region" description="Low complexity" evidence="1">
    <location>
        <begin position="432"/>
        <end position="451"/>
    </location>
</feature>
<protein>
    <recommendedName>
        <fullName evidence="4">Alpha-amylase</fullName>
    </recommendedName>
</protein>
<feature type="compositionally biased region" description="Basic and acidic residues" evidence="1">
    <location>
        <begin position="652"/>
        <end position="665"/>
    </location>
</feature>
<accession>A0ABS4W4S9</accession>
<reference evidence="2 3" key="1">
    <citation type="submission" date="2021-03" db="EMBL/GenBank/DDBJ databases">
        <title>Sequencing the genomes of 1000 actinobacteria strains.</title>
        <authorList>
            <person name="Klenk H.-P."/>
        </authorList>
    </citation>
    <scope>NUCLEOTIDE SEQUENCE [LARGE SCALE GENOMIC DNA]</scope>
    <source>
        <strain evidence="2 3">DSM 45256</strain>
    </source>
</reference>
<comment type="caution">
    <text evidence="2">The sequence shown here is derived from an EMBL/GenBank/DDBJ whole genome shotgun (WGS) entry which is preliminary data.</text>
</comment>
<feature type="compositionally biased region" description="Low complexity" evidence="1">
    <location>
        <begin position="148"/>
        <end position="158"/>
    </location>
</feature>
<dbReference type="Pfam" id="PF13620">
    <property type="entry name" value="CarboxypepD_reg"/>
    <property type="match status" value="2"/>
</dbReference>
<dbReference type="RefSeq" id="WP_210034965.1">
    <property type="nucleotide sequence ID" value="NZ_JAGINU010000001.1"/>
</dbReference>
<feature type="region of interest" description="Disordered" evidence="1">
    <location>
        <begin position="29"/>
        <end position="287"/>
    </location>
</feature>
<evidence type="ECO:0000313" key="3">
    <source>
        <dbReference type="Proteomes" id="UP001519295"/>
    </source>
</evidence>
<evidence type="ECO:0000313" key="2">
    <source>
        <dbReference type="EMBL" id="MBP2371220.1"/>
    </source>
</evidence>
<gene>
    <name evidence="2" type="ORF">JOF36_006916</name>
</gene>
<feature type="compositionally biased region" description="Low complexity" evidence="1">
    <location>
        <begin position="303"/>
        <end position="313"/>
    </location>
</feature>
<feature type="compositionally biased region" description="Basic and acidic residues" evidence="1">
    <location>
        <begin position="556"/>
        <end position="578"/>
    </location>
</feature>
<feature type="compositionally biased region" description="Basic and acidic residues" evidence="1">
    <location>
        <begin position="29"/>
        <end position="40"/>
    </location>
</feature>
<dbReference type="SUPFAM" id="SSF49478">
    <property type="entry name" value="Cna protein B-type domain"/>
    <property type="match status" value="2"/>
</dbReference>
<feature type="compositionally biased region" description="Acidic residues" evidence="1">
    <location>
        <begin position="159"/>
        <end position="169"/>
    </location>
</feature>
<feature type="compositionally biased region" description="Basic and acidic residues" evidence="1">
    <location>
        <begin position="374"/>
        <end position="385"/>
    </location>
</feature>
<feature type="compositionally biased region" description="Gly residues" evidence="1">
    <location>
        <begin position="422"/>
        <end position="431"/>
    </location>
</feature>
<feature type="compositionally biased region" description="Low complexity" evidence="1">
    <location>
        <begin position="828"/>
        <end position="847"/>
    </location>
</feature>
<feature type="compositionally biased region" description="Basic and acidic residues" evidence="1">
    <location>
        <begin position="594"/>
        <end position="603"/>
    </location>
</feature>
<dbReference type="EMBL" id="JAGINU010000001">
    <property type="protein sequence ID" value="MBP2371220.1"/>
    <property type="molecule type" value="Genomic_DNA"/>
</dbReference>
<feature type="compositionally biased region" description="Acidic residues" evidence="1">
    <location>
        <begin position="579"/>
        <end position="593"/>
    </location>
</feature>
<dbReference type="InterPro" id="IPR013783">
    <property type="entry name" value="Ig-like_fold"/>
</dbReference>
<dbReference type="Proteomes" id="UP001519295">
    <property type="component" value="Unassembled WGS sequence"/>
</dbReference>
<sequence length="1078" mass="107168">MSTWALLGLLVVVLVAVGIAAFLRWGRSRDEHPTSHDGDAPPRTVADLVDRRARGLEDRPPRSGGEDDPVDGGDSAAAGPEPADSVDATGEPESPETPPPAPSEPDAEGTEDADHPVAGPVADLPAEGSVADGPADGPADGSADRPADGSAADGSAAETEFDDTDDEDTPAVGTRSAIGSTHSSAPDITRVPEHDDETEGPTDRIPQAGPGEPRVTPDVSIGPVGPPWSRGFKDGKPVEPVEPVEPPTVPTRRVPSPSPVARPRPAGISDSETASRGPDSSAPDISTPVAASVVAPFPYRLHAAGTSAGGSSAVDDARLSTEDVGDPDPAPARSGDAPAGSISGTDAGDTSAPGTEPDDAGPVWSDARPVPDGPAHEVEVDRITADRAPGGSAEATEPIEFGSGAETTETTETTETADDAGSSGGTAGGMVAGAAATVAAAAAAGAVVRGAKGSDDDVPRSARDVNEEPTTSGADAATADADTVAAEADTVAAEASAAETGPGTLTASADSATAGRDVAGEVTTADEAAASEVPAAYSGPSDPVDRIGVVGTSADRAVDEDLAVKDLAEKDSAEKDSADEGPADEDSTDEDPAEKDSTEKDSTDEGSVEAAAVPRPAVAARPDSRSPVDPDLVKRVTAVPAERPARGVATPDTEREFREARDRITAQHGWTGRGPEQQGPADPVTTGARPATMGLVPGGMRSRGAGENPEPPPRPAPRLLRSTPTARLHTAPGAGESTVDVPAPPKAPATAEADTPTETPATGQADTPTETPATGEADTPTVNLATGETEISTETPETGDTDTSTVSSAENTTVRPAAPPAPTPPTEPEATPAVSTTPTPTATPTATVTPTATAMTTPTVNTTPTVVPSPPVTEPAEEVALTMPRSGPEPAAVVEGTAPQDVEVQVVEADGNPLTGAAVSVRDRAGGPVGSAVTGADGVARIPVPGSGAFVVVAGMDGYRPGVAACTVGDAGAGTRLRLGRAADVHGTVRTAGGSPAADVDVALEQDGEPVAESRTGADGTFHLPDLDAGRYRLVAGPGTGVDVEVPAGGSVDQDLEQGGEQDLKQGEQGAEQDVAGP</sequence>
<feature type="compositionally biased region" description="Polar residues" evidence="1">
    <location>
        <begin position="780"/>
        <end position="811"/>
    </location>
</feature>
<proteinExistence type="predicted"/>
<feature type="compositionally biased region" description="Basic and acidic residues" evidence="1">
    <location>
        <begin position="48"/>
        <end position="65"/>
    </location>
</feature>
<feature type="compositionally biased region" description="Low complexity" evidence="1">
    <location>
        <begin position="525"/>
        <end position="536"/>
    </location>
</feature>
<evidence type="ECO:0008006" key="4">
    <source>
        <dbReference type="Google" id="ProtNLM"/>
    </source>
</evidence>
<feature type="compositionally biased region" description="Basic and acidic residues" evidence="1">
    <location>
        <begin position="452"/>
        <end position="466"/>
    </location>
</feature>
<feature type="region of interest" description="Disordered" evidence="1">
    <location>
        <begin position="1039"/>
        <end position="1078"/>
    </location>
</feature>
<feature type="compositionally biased region" description="Basic and acidic residues" evidence="1">
    <location>
        <begin position="622"/>
        <end position="634"/>
    </location>
</feature>
<feature type="compositionally biased region" description="Polar residues" evidence="1">
    <location>
        <begin position="177"/>
        <end position="186"/>
    </location>
</feature>
<feature type="compositionally biased region" description="Pro residues" evidence="1">
    <location>
        <begin position="817"/>
        <end position="827"/>
    </location>
</feature>
<feature type="region of interest" description="Disordered" evidence="1">
    <location>
        <begin position="303"/>
        <end position="847"/>
    </location>
</feature>